<protein>
    <submittedName>
        <fullName evidence="3">Syncollin</fullName>
    </submittedName>
</protein>
<dbReference type="Proteomes" id="UP001652642">
    <property type="component" value="Chromosome 9"/>
</dbReference>
<proteinExistence type="predicted"/>
<dbReference type="GeneID" id="110075731"/>
<name>A0A6J0T6A2_9SAUR</name>
<feature type="chain" id="PRO_5047354489" evidence="1">
    <location>
        <begin position="24"/>
        <end position="136"/>
    </location>
</feature>
<dbReference type="RefSeq" id="XP_020642883.2">
    <property type="nucleotide sequence ID" value="XM_020787224.2"/>
</dbReference>
<dbReference type="GO" id="GO:0042589">
    <property type="term" value="C:zymogen granule membrane"/>
    <property type="evidence" value="ECO:0007669"/>
    <property type="project" value="UniProtKB-SubCell"/>
</dbReference>
<evidence type="ECO:0000313" key="2">
    <source>
        <dbReference type="Proteomes" id="UP001652642"/>
    </source>
</evidence>
<dbReference type="AlphaFoldDB" id="A0A6J0T6A2"/>
<dbReference type="GO" id="GO:0006887">
    <property type="term" value="P:exocytosis"/>
    <property type="evidence" value="ECO:0007669"/>
    <property type="project" value="UniProtKB-KW"/>
</dbReference>
<dbReference type="PANTHER" id="PTHR17503">
    <property type="entry name" value="SYNCOLLIN"/>
    <property type="match status" value="1"/>
</dbReference>
<dbReference type="PANTHER" id="PTHR17503:SF0">
    <property type="entry name" value="SYNCOLLIN"/>
    <property type="match status" value="1"/>
</dbReference>
<dbReference type="InParanoid" id="A0A6J0T6A2"/>
<dbReference type="OrthoDB" id="9947298at2759"/>
<accession>A0A6J0T6A2</accession>
<organism evidence="2 3">
    <name type="scientific">Pogona vitticeps</name>
    <name type="common">central bearded dragon</name>
    <dbReference type="NCBI Taxonomy" id="103695"/>
    <lineage>
        <taxon>Eukaryota</taxon>
        <taxon>Metazoa</taxon>
        <taxon>Chordata</taxon>
        <taxon>Craniata</taxon>
        <taxon>Vertebrata</taxon>
        <taxon>Euteleostomi</taxon>
        <taxon>Lepidosauria</taxon>
        <taxon>Squamata</taxon>
        <taxon>Bifurcata</taxon>
        <taxon>Unidentata</taxon>
        <taxon>Episquamata</taxon>
        <taxon>Toxicofera</taxon>
        <taxon>Iguania</taxon>
        <taxon>Acrodonta</taxon>
        <taxon>Agamidae</taxon>
        <taxon>Amphibolurinae</taxon>
        <taxon>Pogona</taxon>
    </lineage>
</organism>
<keyword evidence="1" id="KW-0732">Signal</keyword>
<dbReference type="CTD" id="342898"/>
<evidence type="ECO:0000313" key="3">
    <source>
        <dbReference type="RefSeq" id="XP_020642883.2"/>
    </source>
</evidence>
<evidence type="ECO:0000256" key="1">
    <source>
        <dbReference type="SAM" id="SignalP"/>
    </source>
</evidence>
<dbReference type="InterPro" id="IPR028137">
    <property type="entry name" value="Syncollin"/>
</dbReference>
<keyword evidence="2" id="KW-1185">Reference proteome</keyword>
<reference evidence="3" key="1">
    <citation type="submission" date="2025-08" db="UniProtKB">
        <authorList>
            <consortium name="RefSeq"/>
        </authorList>
    </citation>
    <scope>IDENTIFICATION</scope>
</reference>
<sequence>MTSLRSPLFLAILLPLLAAGVWAECPAPTDLKNADGTKVCAKLYTENSPYYDQCCAGDVLLVPPEEDQPYVPSPFNNKVSSLVVAQKCQLVVWSSKGKGGKTRTFKTGSYPRLQEYRRGIFGDWNNAISAYYCKCT</sequence>
<dbReference type="Gene3D" id="2.60.20.10">
    <property type="entry name" value="Crystallins"/>
    <property type="match status" value="1"/>
</dbReference>
<dbReference type="Pfam" id="PF15138">
    <property type="entry name" value="Syncollin"/>
    <property type="match status" value="1"/>
</dbReference>
<gene>
    <name evidence="3" type="primary">SYCN</name>
</gene>
<dbReference type="KEGG" id="pvt:110075731"/>
<feature type="signal peptide" evidence="1">
    <location>
        <begin position="1"/>
        <end position="23"/>
    </location>
</feature>